<dbReference type="Pfam" id="PF13708">
    <property type="entry name" value="DUF4942"/>
    <property type="match status" value="1"/>
</dbReference>
<protein>
    <submittedName>
        <fullName evidence="2">Type I restriction-modification system methyltransferase subunit</fullName>
    </submittedName>
</protein>
<dbReference type="CDD" id="cd02440">
    <property type="entry name" value="AdoMet_MTases"/>
    <property type="match status" value="1"/>
</dbReference>
<evidence type="ECO:0000313" key="3">
    <source>
        <dbReference type="Proteomes" id="UP000255129"/>
    </source>
</evidence>
<dbReference type="EMBL" id="UGUA01000001">
    <property type="protein sequence ID" value="SUC33859.1"/>
    <property type="molecule type" value="Genomic_DNA"/>
</dbReference>
<dbReference type="PRINTS" id="PR00507">
    <property type="entry name" value="N12N6MTFRASE"/>
</dbReference>
<dbReference type="AlphaFoldDB" id="A0A379FYK1"/>
<organism evidence="2 3">
    <name type="scientific">Providencia rustigianii</name>
    <dbReference type="NCBI Taxonomy" id="158850"/>
    <lineage>
        <taxon>Bacteria</taxon>
        <taxon>Pseudomonadati</taxon>
        <taxon>Pseudomonadota</taxon>
        <taxon>Gammaproteobacteria</taxon>
        <taxon>Enterobacterales</taxon>
        <taxon>Morganellaceae</taxon>
        <taxon>Providencia</taxon>
    </lineage>
</organism>
<dbReference type="InterPro" id="IPR031339">
    <property type="entry name" value="DUF4942"/>
</dbReference>
<dbReference type="OrthoDB" id="6128088at2"/>
<feature type="domain" description="DUF4942" evidence="1">
    <location>
        <begin position="86"/>
        <end position="276"/>
    </location>
</feature>
<accession>A0A379FYK1</accession>
<dbReference type="GO" id="GO:0008168">
    <property type="term" value="F:methyltransferase activity"/>
    <property type="evidence" value="ECO:0007669"/>
    <property type="project" value="UniProtKB-KW"/>
</dbReference>
<dbReference type="RefSeq" id="WP_011039740.1">
    <property type="nucleotide sequence ID" value="NZ_UGUA01000001.1"/>
</dbReference>
<keyword evidence="2" id="KW-0489">Methyltransferase</keyword>
<sequence length="558" mass="62837">MTALMLIDDYKTGCTHYEGFGCINDVHALIEEHATSKKQIIELHSKVMGSRLGDVFSYFVSAAGQNSLHETLRVERFFDPERAMCALDQDYWNRLIDVINVKNFMPAEKRNEWFDSLNEWRKADRYSLASVKPVPFNRETALSTAKSLLDERKDFFSEMVDGVFKNLSPHHYTNKSEGFSVRMIVDKAMPSVNSNYDKQEYINDLRKIIGLLFNREGAENVTSHQLFNDLQKYYGEWVSIDGDSIALKPHKSGTVHVQVSQEIADALNVVLAYRYPNVIPMKKARGNGRQKNTFSSDRTYSLLSEPLPFTVSDYFGEMARKGVKPKTHDGMPPRYEYSLPGTYLHSQSTNDDVARIYTMVGGVSKEDNAMTYLFDYDPAPVFEHLFINGTLPDQKSHQFYPTKNDIRKTALDMAEVQGHHTVIDPSAGFGDLIDSLPRNAATTAIEIHSLAAAVLRAKGFNTIHGDFLTQHPASVGLFDRVIMNPPYSEGRWVKHVTHALNFIKPGGKLVAVLPASAPQSTSMTNIGGGYDVSFSKEYPQAFEGTFVNVVIMVVDRHE</sequence>
<dbReference type="InterPro" id="IPR029063">
    <property type="entry name" value="SAM-dependent_MTases_sf"/>
</dbReference>
<dbReference type="GO" id="GO:0032259">
    <property type="term" value="P:methylation"/>
    <property type="evidence" value="ECO:0007669"/>
    <property type="project" value="UniProtKB-KW"/>
</dbReference>
<proteinExistence type="predicted"/>
<name>A0A379FYK1_9GAMM</name>
<evidence type="ECO:0000313" key="2">
    <source>
        <dbReference type="EMBL" id="SUC33859.1"/>
    </source>
</evidence>
<dbReference type="SUPFAM" id="SSF53335">
    <property type="entry name" value="S-adenosyl-L-methionine-dependent methyltransferases"/>
    <property type="match status" value="1"/>
</dbReference>
<dbReference type="Gene3D" id="3.40.50.150">
    <property type="entry name" value="Vaccinia Virus protein VP39"/>
    <property type="match status" value="1"/>
</dbReference>
<dbReference type="Proteomes" id="UP000255129">
    <property type="component" value="Unassembled WGS sequence"/>
</dbReference>
<gene>
    <name evidence="2" type="ORF">NCTC12026_00180</name>
</gene>
<evidence type="ECO:0000259" key="1">
    <source>
        <dbReference type="Pfam" id="PF13708"/>
    </source>
</evidence>
<reference evidence="2 3" key="1">
    <citation type="submission" date="2018-06" db="EMBL/GenBank/DDBJ databases">
        <authorList>
            <consortium name="Pathogen Informatics"/>
            <person name="Doyle S."/>
        </authorList>
    </citation>
    <scope>NUCLEOTIDE SEQUENCE [LARGE SCALE GENOMIC DNA]</scope>
    <source>
        <strain evidence="2 3">NCTC12026</strain>
    </source>
</reference>
<keyword evidence="2" id="KW-0808">Transferase</keyword>